<evidence type="ECO:0000256" key="1">
    <source>
        <dbReference type="SAM" id="MobiDB-lite"/>
    </source>
</evidence>
<sequence>MATGIQQQDVWMAADALLRAGEQPTIERVRLYLGRGSPNTVGPHLKAWFGTLGMRLDGAGGSQLPESVERAAYALWEAATEQAGARAAAHLADREAALHEARAAFDRDREALQRERERLGAREADLTHTMQAANAHAAAAQESERAARQDAARLRDQLSAEREESSRLAQALELAEGQVKEALSSHQRDLAAAQARHAAHERRWLADIDHARTSARRLEQQLTLARKALGEAEQRIAGLAAELERVRGESGRAEAAAQARLEHANHQHALLQTRLDELAQSQRDMQARADAEGLALRQQCAALQARVDTLGAHLQDKEQQLTLLVQALARHAPPPPAPENEQNA</sequence>
<reference evidence="3 4" key="1">
    <citation type="submission" date="2019-07" db="EMBL/GenBank/DDBJ databases">
        <title>Qingshengfaniella alkalisoli gen. nov., sp. nov., isolated from saline soil.</title>
        <authorList>
            <person name="Xu L."/>
            <person name="Huang X.-X."/>
            <person name="Sun J.-Q."/>
        </authorList>
    </citation>
    <scope>NUCLEOTIDE SEQUENCE [LARGE SCALE GENOMIC DNA]</scope>
    <source>
        <strain evidence="3 4">DSM 27279</strain>
    </source>
</reference>
<evidence type="ECO:0000259" key="2">
    <source>
        <dbReference type="Pfam" id="PF11740"/>
    </source>
</evidence>
<dbReference type="Proteomes" id="UP000318405">
    <property type="component" value="Unassembled WGS sequence"/>
</dbReference>
<dbReference type="EMBL" id="VLTJ01000007">
    <property type="protein sequence ID" value="TSH97902.1"/>
    <property type="molecule type" value="Genomic_DNA"/>
</dbReference>
<comment type="caution">
    <text evidence="3">The sequence shown here is derived from an EMBL/GenBank/DDBJ whole genome shotgun (WGS) entry which is preliminary data.</text>
</comment>
<accession>A0A556AYA8</accession>
<evidence type="ECO:0000313" key="3">
    <source>
        <dbReference type="EMBL" id="TSH97902.1"/>
    </source>
</evidence>
<dbReference type="AlphaFoldDB" id="A0A556AYA8"/>
<feature type="region of interest" description="Disordered" evidence="1">
    <location>
        <begin position="134"/>
        <end position="162"/>
    </location>
</feature>
<keyword evidence="4" id="KW-1185">Reference proteome</keyword>
<proteinExistence type="predicted"/>
<evidence type="ECO:0000313" key="4">
    <source>
        <dbReference type="Proteomes" id="UP000318405"/>
    </source>
</evidence>
<feature type="domain" description="KfrA N-terminal DNA-binding" evidence="2">
    <location>
        <begin position="7"/>
        <end position="120"/>
    </location>
</feature>
<dbReference type="RefSeq" id="WP_143946784.1">
    <property type="nucleotide sequence ID" value="NZ_BAABMB010000004.1"/>
</dbReference>
<protein>
    <submittedName>
        <fullName evidence="3">Cointegrate resolution protein</fullName>
    </submittedName>
</protein>
<name>A0A556AYA8_9BURK</name>
<dbReference type="InterPro" id="IPR021104">
    <property type="entry name" value="KfrA_DNA-bd_N"/>
</dbReference>
<feature type="compositionally biased region" description="Basic and acidic residues" evidence="1">
    <location>
        <begin position="142"/>
        <end position="162"/>
    </location>
</feature>
<dbReference type="Pfam" id="PF11740">
    <property type="entry name" value="KfrA_N"/>
    <property type="match status" value="1"/>
</dbReference>
<dbReference type="OrthoDB" id="583532at2"/>
<gene>
    <name evidence="3" type="ORF">FOZ76_03670</name>
</gene>
<organism evidence="3 4">
    <name type="scientific">Verticiella sediminum</name>
    <dbReference type="NCBI Taxonomy" id="1247510"/>
    <lineage>
        <taxon>Bacteria</taxon>
        <taxon>Pseudomonadati</taxon>
        <taxon>Pseudomonadota</taxon>
        <taxon>Betaproteobacteria</taxon>
        <taxon>Burkholderiales</taxon>
        <taxon>Alcaligenaceae</taxon>
        <taxon>Verticiella</taxon>
    </lineage>
</organism>